<evidence type="ECO:0000313" key="3">
    <source>
        <dbReference type="Proteomes" id="UP000009168"/>
    </source>
</evidence>
<keyword evidence="1" id="KW-0175">Coiled coil</keyword>
<dbReference type="KEGG" id="tet:TTHERM_00237370"/>
<dbReference type="InParanoid" id="I7M3Y1"/>
<evidence type="ECO:0000313" key="2">
    <source>
        <dbReference type="EMBL" id="EAS04522.2"/>
    </source>
</evidence>
<dbReference type="AlphaFoldDB" id="I7M3Y1"/>
<dbReference type="GeneID" id="7833691"/>
<feature type="coiled-coil region" evidence="1">
    <location>
        <begin position="44"/>
        <end position="74"/>
    </location>
</feature>
<keyword evidence="3" id="KW-1185">Reference proteome</keyword>
<reference evidence="3" key="1">
    <citation type="journal article" date="2006" name="PLoS Biol.">
        <title>Macronuclear genome sequence of the ciliate Tetrahymena thermophila, a model eukaryote.</title>
        <authorList>
            <person name="Eisen J.A."/>
            <person name="Coyne R.S."/>
            <person name="Wu M."/>
            <person name="Wu D."/>
            <person name="Thiagarajan M."/>
            <person name="Wortman J.R."/>
            <person name="Badger J.H."/>
            <person name="Ren Q."/>
            <person name="Amedeo P."/>
            <person name="Jones K.M."/>
            <person name="Tallon L.J."/>
            <person name="Delcher A.L."/>
            <person name="Salzberg S.L."/>
            <person name="Silva J.C."/>
            <person name="Haas B.J."/>
            <person name="Majoros W.H."/>
            <person name="Farzad M."/>
            <person name="Carlton J.M."/>
            <person name="Smith R.K. Jr."/>
            <person name="Garg J."/>
            <person name="Pearlman R.E."/>
            <person name="Karrer K.M."/>
            <person name="Sun L."/>
            <person name="Manning G."/>
            <person name="Elde N.C."/>
            <person name="Turkewitz A.P."/>
            <person name="Asai D.J."/>
            <person name="Wilkes D.E."/>
            <person name="Wang Y."/>
            <person name="Cai H."/>
            <person name="Collins K."/>
            <person name="Stewart B.A."/>
            <person name="Lee S.R."/>
            <person name="Wilamowska K."/>
            <person name="Weinberg Z."/>
            <person name="Ruzzo W.L."/>
            <person name="Wloga D."/>
            <person name="Gaertig J."/>
            <person name="Frankel J."/>
            <person name="Tsao C.-C."/>
            <person name="Gorovsky M.A."/>
            <person name="Keeling P.J."/>
            <person name="Waller R.F."/>
            <person name="Patron N.J."/>
            <person name="Cherry J.M."/>
            <person name="Stover N.A."/>
            <person name="Krieger C.J."/>
            <person name="del Toro C."/>
            <person name="Ryder H.F."/>
            <person name="Williamson S.C."/>
            <person name="Barbeau R.A."/>
            <person name="Hamilton E.P."/>
            <person name="Orias E."/>
        </authorList>
    </citation>
    <scope>NUCLEOTIDE SEQUENCE [LARGE SCALE GENOMIC DNA]</scope>
    <source>
        <strain evidence="3">SB210</strain>
    </source>
</reference>
<gene>
    <name evidence="2" type="ORF">TTHERM_00237370</name>
</gene>
<dbReference type="RefSeq" id="XP_001024767.2">
    <property type="nucleotide sequence ID" value="XM_001024767.2"/>
</dbReference>
<proteinExistence type="predicted"/>
<evidence type="ECO:0000256" key="1">
    <source>
        <dbReference type="SAM" id="Coils"/>
    </source>
</evidence>
<name>I7M3Y1_TETTS</name>
<accession>I7M3Y1</accession>
<dbReference type="EMBL" id="GG662443">
    <property type="protein sequence ID" value="EAS04522.2"/>
    <property type="molecule type" value="Genomic_DNA"/>
</dbReference>
<sequence length="264" mass="31085">MVPQNLFKVNQLISHVQRNTAVRNNISTLQLRVIKNQNHCKYGIKKLQMEKQRLQKMKKQKHTLQKQLDKIVVQIIQKGLIFIKMDLGSNQHGSMFQLKIQKKTFLLLLRLLIIKNRKEDLNLVIGSKTQEQKAQLLTLNQKCKKGGITLFLIQSTYAQSHTAQTSKKLLKWQQMQIVDLEEFILQKSLSIFIKLAKFQMILKYLSKAKTMESIKKNQKMSKRRKKNNQLIIIEIFFSFLVSNGNCQLQKEDFQRIDFQQEISN</sequence>
<protein>
    <submittedName>
        <fullName evidence="2">Uncharacterized protein</fullName>
    </submittedName>
</protein>
<dbReference type="Proteomes" id="UP000009168">
    <property type="component" value="Unassembled WGS sequence"/>
</dbReference>
<organism evidence="2 3">
    <name type="scientific">Tetrahymena thermophila (strain SB210)</name>
    <dbReference type="NCBI Taxonomy" id="312017"/>
    <lineage>
        <taxon>Eukaryota</taxon>
        <taxon>Sar</taxon>
        <taxon>Alveolata</taxon>
        <taxon>Ciliophora</taxon>
        <taxon>Intramacronucleata</taxon>
        <taxon>Oligohymenophorea</taxon>
        <taxon>Hymenostomatida</taxon>
        <taxon>Tetrahymenina</taxon>
        <taxon>Tetrahymenidae</taxon>
        <taxon>Tetrahymena</taxon>
    </lineage>
</organism>